<gene>
    <name evidence="1" type="ORF">HPB52_006705</name>
</gene>
<keyword evidence="2" id="KW-1185">Reference proteome</keyword>
<protein>
    <submittedName>
        <fullName evidence="1">Uncharacterized protein</fullName>
    </submittedName>
</protein>
<dbReference type="EMBL" id="JABSTV010001253">
    <property type="protein sequence ID" value="KAH7943274.1"/>
    <property type="molecule type" value="Genomic_DNA"/>
</dbReference>
<evidence type="ECO:0000313" key="1">
    <source>
        <dbReference type="EMBL" id="KAH7943274.1"/>
    </source>
</evidence>
<evidence type="ECO:0000313" key="2">
    <source>
        <dbReference type="Proteomes" id="UP000821837"/>
    </source>
</evidence>
<sequence length="152" mass="17254">MANTKTTIHNSDKFVNVEMQNQAYQIPEDKLHQDLIIRTLPNNAINTNSSSTSHRTTMFIIPKTTTHNTDDFVSAEMQNQTSEVDKLNVLIRKATKLAMGLPPMVSTTRLLRMGVHNTWQEVVEAQRTSQLERLRLTSTGRSVLARHTSKTH</sequence>
<organism evidence="1 2">
    <name type="scientific">Rhipicephalus sanguineus</name>
    <name type="common">Brown dog tick</name>
    <name type="synonym">Ixodes sanguineus</name>
    <dbReference type="NCBI Taxonomy" id="34632"/>
    <lineage>
        <taxon>Eukaryota</taxon>
        <taxon>Metazoa</taxon>
        <taxon>Ecdysozoa</taxon>
        <taxon>Arthropoda</taxon>
        <taxon>Chelicerata</taxon>
        <taxon>Arachnida</taxon>
        <taxon>Acari</taxon>
        <taxon>Parasitiformes</taxon>
        <taxon>Ixodida</taxon>
        <taxon>Ixodoidea</taxon>
        <taxon>Ixodidae</taxon>
        <taxon>Rhipicephalinae</taxon>
        <taxon>Rhipicephalus</taxon>
        <taxon>Rhipicephalus</taxon>
    </lineage>
</organism>
<proteinExistence type="predicted"/>
<name>A0A9D4PI56_RHISA</name>
<reference evidence="1" key="1">
    <citation type="journal article" date="2020" name="Cell">
        <title>Large-Scale Comparative Analyses of Tick Genomes Elucidate Their Genetic Diversity and Vector Capacities.</title>
        <authorList>
            <consortium name="Tick Genome and Microbiome Consortium (TIGMIC)"/>
            <person name="Jia N."/>
            <person name="Wang J."/>
            <person name="Shi W."/>
            <person name="Du L."/>
            <person name="Sun Y."/>
            <person name="Zhan W."/>
            <person name="Jiang J.F."/>
            <person name="Wang Q."/>
            <person name="Zhang B."/>
            <person name="Ji P."/>
            <person name="Bell-Sakyi L."/>
            <person name="Cui X.M."/>
            <person name="Yuan T.T."/>
            <person name="Jiang B.G."/>
            <person name="Yang W.F."/>
            <person name="Lam T.T."/>
            <person name="Chang Q.C."/>
            <person name="Ding S.J."/>
            <person name="Wang X.J."/>
            <person name="Zhu J.G."/>
            <person name="Ruan X.D."/>
            <person name="Zhao L."/>
            <person name="Wei J.T."/>
            <person name="Ye R.Z."/>
            <person name="Que T.C."/>
            <person name="Du C.H."/>
            <person name="Zhou Y.H."/>
            <person name="Cheng J.X."/>
            <person name="Dai P.F."/>
            <person name="Guo W.B."/>
            <person name="Han X.H."/>
            <person name="Huang E.J."/>
            <person name="Li L.F."/>
            <person name="Wei W."/>
            <person name="Gao Y.C."/>
            <person name="Liu J.Z."/>
            <person name="Shao H.Z."/>
            <person name="Wang X."/>
            <person name="Wang C.C."/>
            <person name="Yang T.C."/>
            <person name="Huo Q.B."/>
            <person name="Li W."/>
            <person name="Chen H.Y."/>
            <person name="Chen S.E."/>
            <person name="Zhou L.G."/>
            <person name="Ni X.B."/>
            <person name="Tian J.H."/>
            <person name="Sheng Y."/>
            <person name="Liu T."/>
            <person name="Pan Y.S."/>
            <person name="Xia L.Y."/>
            <person name="Li J."/>
            <person name="Zhao F."/>
            <person name="Cao W.C."/>
        </authorList>
    </citation>
    <scope>NUCLEOTIDE SEQUENCE</scope>
    <source>
        <strain evidence="1">Rsan-2018</strain>
    </source>
</reference>
<comment type="caution">
    <text evidence="1">The sequence shown here is derived from an EMBL/GenBank/DDBJ whole genome shotgun (WGS) entry which is preliminary data.</text>
</comment>
<dbReference type="AlphaFoldDB" id="A0A9D4PI56"/>
<reference evidence="1" key="2">
    <citation type="submission" date="2021-09" db="EMBL/GenBank/DDBJ databases">
        <authorList>
            <person name="Jia N."/>
            <person name="Wang J."/>
            <person name="Shi W."/>
            <person name="Du L."/>
            <person name="Sun Y."/>
            <person name="Zhan W."/>
            <person name="Jiang J."/>
            <person name="Wang Q."/>
            <person name="Zhang B."/>
            <person name="Ji P."/>
            <person name="Sakyi L.B."/>
            <person name="Cui X."/>
            <person name="Yuan T."/>
            <person name="Jiang B."/>
            <person name="Yang W."/>
            <person name="Lam T.T.-Y."/>
            <person name="Chang Q."/>
            <person name="Ding S."/>
            <person name="Wang X."/>
            <person name="Zhu J."/>
            <person name="Ruan X."/>
            <person name="Zhao L."/>
            <person name="Wei J."/>
            <person name="Que T."/>
            <person name="Du C."/>
            <person name="Cheng J."/>
            <person name="Dai P."/>
            <person name="Han X."/>
            <person name="Huang E."/>
            <person name="Gao Y."/>
            <person name="Liu J."/>
            <person name="Shao H."/>
            <person name="Ye R."/>
            <person name="Li L."/>
            <person name="Wei W."/>
            <person name="Wang X."/>
            <person name="Wang C."/>
            <person name="Huo Q."/>
            <person name="Li W."/>
            <person name="Guo W."/>
            <person name="Chen H."/>
            <person name="Chen S."/>
            <person name="Zhou L."/>
            <person name="Zhou L."/>
            <person name="Ni X."/>
            <person name="Tian J."/>
            <person name="Zhou Y."/>
            <person name="Sheng Y."/>
            <person name="Liu T."/>
            <person name="Pan Y."/>
            <person name="Xia L."/>
            <person name="Li J."/>
            <person name="Zhao F."/>
            <person name="Cao W."/>
        </authorList>
    </citation>
    <scope>NUCLEOTIDE SEQUENCE</scope>
    <source>
        <strain evidence="1">Rsan-2018</strain>
        <tissue evidence="1">Larvae</tissue>
    </source>
</reference>
<dbReference type="Proteomes" id="UP000821837">
    <property type="component" value="Unassembled WGS sequence"/>
</dbReference>
<accession>A0A9D4PI56</accession>